<dbReference type="RefSeq" id="WP_109404326.1">
    <property type="nucleotide sequence ID" value="NZ_QFFG01000002.1"/>
</dbReference>
<gene>
    <name evidence="2" type="ORF">DIS07_06050</name>
</gene>
<evidence type="ECO:0000313" key="2">
    <source>
        <dbReference type="EMBL" id="PWG05995.1"/>
    </source>
</evidence>
<dbReference type="AlphaFoldDB" id="A0A2U2JCF2"/>
<name>A0A2U2JCF2_9FLAO</name>
<organism evidence="2 3">
    <name type="scientific">Polaribacter aquimarinus</name>
    <dbReference type="NCBI Taxonomy" id="2100726"/>
    <lineage>
        <taxon>Bacteria</taxon>
        <taxon>Pseudomonadati</taxon>
        <taxon>Bacteroidota</taxon>
        <taxon>Flavobacteriia</taxon>
        <taxon>Flavobacteriales</taxon>
        <taxon>Flavobacteriaceae</taxon>
    </lineage>
</organism>
<feature type="signal peptide" evidence="1">
    <location>
        <begin position="1"/>
        <end position="22"/>
    </location>
</feature>
<accession>A0A2U2JCF2</accession>
<evidence type="ECO:0000256" key="1">
    <source>
        <dbReference type="SAM" id="SignalP"/>
    </source>
</evidence>
<dbReference type="InterPro" id="IPR009599">
    <property type="entry name" value="DUF1207"/>
</dbReference>
<protein>
    <recommendedName>
        <fullName evidence="4">DUF4421 domain-containing protein</fullName>
    </recommendedName>
</protein>
<evidence type="ECO:0008006" key="4">
    <source>
        <dbReference type="Google" id="ProtNLM"/>
    </source>
</evidence>
<dbReference type="Proteomes" id="UP000245670">
    <property type="component" value="Unassembled WGS sequence"/>
</dbReference>
<feature type="chain" id="PRO_5015601109" description="DUF4421 domain-containing protein" evidence="1">
    <location>
        <begin position="23"/>
        <end position="298"/>
    </location>
</feature>
<evidence type="ECO:0000313" key="3">
    <source>
        <dbReference type="Proteomes" id="UP000245670"/>
    </source>
</evidence>
<keyword evidence="1" id="KW-0732">Signal</keyword>
<comment type="caution">
    <text evidence="2">The sequence shown here is derived from an EMBL/GenBank/DDBJ whole genome shotgun (WGS) entry which is preliminary data.</text>
</comment>
<keyword evidence="3" id="KW-1185">Reference proteome</keyword>
<dbReference type="OrthoDB" id="238106at2"/>
<reference evidence="2 3" key="1">
    <citation type="submission" date="2018-05" db="EMBL/GenBank/DDBJ databases">
        <title>Polaribacter aquimarinus sp. nov., isolated from sediment in a sediment of sea.</title>
        <authorList>
            <person name="Lu D."/>
        </authorList>
    </citation>
    <scope>NUCLEOTIDE SEQUENCE [LARGE SCALE GENOMIC DNA]</scope>
    <source>
        <strain evidence="2 3">ZY113</strain>
    </source>
</reference>
<dbReference type="Pfam" id="PF06727">
    <property type="entry name" value="DUF1207"/>
    <property type="match status" value="1"/>
</dbReference>
<proteinExistence type="predicted"/>
<sequence>MNFYKNLISFLLFLFCFSSSFGQNNNNKYEPFLSQKNRIFPFLLFSPTDNSSAFKVSPLTAKSAGGFQFNSYKVLVNLKANVFKKLYAKNNYQLAVSGHIDNQFVFREENSATFNGVTHSLFNTDYFIYLHNDFVLNKNNYLRINLYHRSSHLGDDFLLKNGYTTITNPDYWKVDSANYETIEVLYAYNQEKLGLYGGVSYIIRTNSNRKKLAFQTGGVFKNFESESEFLSRIFIGYDFRFLENNNFNADFNGGIGYAFKNNNSLRFEYYNGHLPYSRLENEVKTSWISLAFYYNLEL</sequence>
<dbReference type="EMBL" id="QFFG01000002">
    <property type="protein sequence ID" value="PWG05995.1"/>
    <property type="molecule type" value="Genomic_DNA"/>
</dbReference>